<dbReference type="GO" id="GO:0003899">
    <property type="term" value="F:DNA-directed RNA polymerase activity"/>
    <property type="evidence" value="ECO:0007669"/>
    <property type="project" value="InterPro"/>
</dbReference>
<keyword evidence="3" id="KW-0238">DNA-binding</keyword>
<organism evidence="6 7">
    <name type="scientific">Vagococcus silagei</name>
    <dbReference type="NCBI Taxonomy" id="2508885"/>
    <lineage>
        <taxon>Bacteria</taxon>
        <taxon>Bacillati</taxon>
        <taxon>Bacillota</taxon>
        <taxon>Bacilli</taxon>
        <taxon>Lactobacillales</taxon>
        <taxon>Enterococcaceae</taxon>
        <taxon>Vagococcus</taxon>
    </lineage>
</organism>
<keyword evidence="7" id="KW-1185">Reference proteome</keyword>
<reference evidence="6 7" key="1">
    <citation type="submission" date="2019-01" db="EMBL/GenBank/DDBJ databases">
        <title>Vagococcus silagei sp. nov. isolated from brewer's grain.</title>
        <authorList>
            <person name="Guu J.-R."/>
        </authorList>
    </citation>
    <scope>NUCLEOTIDE SEQUENCE [LARGE SCALE GENOMIC DNA]</scope>
    <source>
        <strain evidence="6 7">2B-2</strain>
    </source>
</reference>
<evidence type="ECO:0000259" key="5">
    <source>
        <dbReference type="PROSITE" id="PS00716"/>
    </source>
</evidence>
<dbReference type="InterPro" id="IPR007627">
    <property type="entry name" value="RNA_pol_sigma70_r2"/>
</dbReference>
<evidence type="ECO:0000256" key="4">
    <source>
        <dbReference type="ARBA" id="ARBA00023163"/>
    </source>
</evidence>
<dbReference type="OrthoDB" id="9799825at2"/>
<dbReference type="SUPFAM" id="SSF88946">
    <property type="entry name" value="Sigma2 domain of RNA polymerase sigma factors"/>
    <property type="match status" value="1"/>
</dbReference>
<keyword evidence="1" id="KW-0805">Transcription regulation</keyword>
<dbReference type="PANTHER" id="PTHR30385">
    <property type="entry name" value="SIGMA FACTOR F FLAGELLAR"/>
    <property type="match status" value="1"/>
</dbReference>
<evidence type="ECO:0000313" key="6">
    <source>
        <dbReference type="EMBL" id="THB61328.1"/>
    </source>
</evidence>
<dbReference type="InterPro" id="IPR014284">
    <property type="entry name" value="RNA_pol_sigma-70_dom"/>
</dbReference>
<proteinExistence type="predicted"/>
<dbReference type="SUPFAM" id="SSF88659">
    <property type="entry name" value="Sigma3 and sigma4 domains of RNA polymerase sigma factors"/>
    <property type="match status" value="2"/>
</dbReference>
<evidence type="ECO:0000313" key="7">
    <source>
        <dbReference type="Proteomes" id="UP000310506"/>
    </source>
</evidence>
<evidence type="ECO:0000256" key="2">
    <source>
        <dbReference type="ARBA" id="ARBA00023082"/>
    </source>
</evidence>
<dbReference type="RefSeq" id="WP_136136791.1">
    <property type="nucleotide sequence ID" value="NZ_SDGV01000014.1"/>
</dbReference>
<sequence>MYEPNLEDEVLRYLPLVKRVVQRIDIKSNDYELDDLINIGVIGLMDALKKYDATKKASFETYAYIRIRGTVIDEVRKTSRVSRNRMDQLNAYYRAKEVLETEKKQEVSEREICKKMGISEKELRNIHETLHYLANVSLEDTLFSSSDEEMTVQELIADEEAVPADDLLVQDEQKLSLTEAISQLKERDQLILNLYYVEELTLKEIAEVIEVSVPRVSQLHGKIILKLKSLMEDKADD</sequence>
<dbReference type="CDD" id="cd06171">
    <property type="entry name" value="Sigma70_r4"/>
    <property type="match status" value="1"/>
</dbReference>
<dbReference type="NCBIfam" id="TIGR02937">
    <property type="entry name" value="sigma70-ECF"/>
    <property type="match status" value="1"/>
</dbReference>
<name>A0A4S3B4B4_9ENTE</name>
<dbReference type="InterPro" id="IPR007630">
    <property type="entry name" value="RNA_pol_sigma70_r4"/>
</dbReference>
<dbReference type="Proteomes" id="UP000310506">
    <property type="component" value="Unassembled WGS sequence"/>
</dbReference>
<dbReference type="InterPro" id="IPR012845">
    <property type="entry name" value="RNA_pol_sigma_FliA_WhiG"/>
</dbReference>
<protein>
    <submittedName>
        <fullName evidence="6">FliA/WhiG family RNA polymerase sigma factor</fullName>
    </submittedName>
</protein>
<dbReference type="PANTHER" id="PTHR30385:SF7">
    <property type="entry name" value="RNA POLYMERASE SIGMA FACTOR FLIA"/>
    <property type="match status" value="1"/>
</dbReference>
<comment type="caution">
    <text evidence="6">The sequence shown here is derived from an EMBL/GenBank/DDBJ whole genome shotgun (WGS) entry which is preliminary data.</text>
</comment>
<dbReference type="PROSITE" id="PS00716">
    <property type="entry name" value="SIGMA70_2"/>
    <property type="match status" value="1"/>
</dbReference>
<feature type="domain" description="RNA polymerase sigma-70" evidence="5">
    <location>
        <begin position="201"/>
        <end position="227"/>
    </location>
</feature>
<keyword evidence="4" id="KW-0804">Transcription</keyword>
<dbReference type="EMBL" id="SDGV01000014">
    <property type="protein sequence ID" value="THB61328.1"/>
    <property type="molecule type" value="Genomic_DNA"/>
</dbReference>
<gene>
    <name evidence="6" type="ORF">ESZ54_06150</name>
</gene>
<dbReference type="GO" id="GO:0006352">
    <property type="term" value="P:DNA-templated transcription initiation"/>
    <property type="evidence" value="ECO:0007669"/>
    <property type="project" value="InterPro"/>
</dbReference>
<accession>A0A4S3B4B4</accession>
<dbReference type="GO" id="GO:0016987">
    <property type="term" value="F:sigma factor activity"/>
    <property type="evidence" value="ECO:0007669"/>
    <property type="project" value="UniProtKB-KW"/>
</dbReference>
<evidence type="ECO:0000256" key="1">
    <source>
        <dbReference type="ARBA" id="ARBA00023015"/>
    </source>
</evidence>
<dbReference type="Gene3D" id="1.10.1740.10">
    <property type="match status" value="1"/>
</dbReference>
<dbReference type="GO" id="GO:0003677">
    <property type="term" value="F:DNA binding"/>
    <property type="evidence" value="ECO:0007669"/>
    <property type="project" value="UniProtKB-KW"/>
</dbReference>
<dbReference type="AlphaFoldDB" id="A0A4S3B4B4"/>
<dbReference type="InterPro" id="IPR013325">
    <property type="entry name" value="RNA_pol_sigma_r2"/>
</dbReference>
<dbReference type="InterPro" id="IPR013324">
    <property type="entry name" value="RNA_pol_sigma_r3/r4-like"/>
</dbReference>
<dbReference type="Gene3D" id="1.20.140.160">
    <property type="match status" value="1"/>
</dbReference>
<dbReference type="Pfam" id="PF04545">
    <property type="entry name" value="Sigma70_r4"/>
    <property type="match status" value="1"/>
</dbReference>
<evidence type="ECO:0000256" key="3">
    <source>
        <dbReference type="ARBA" id="ARBA00023125"/>
    </source>
</evidence>
<dbReference type="InterPro" id="IPR000943">
    <property type="entry name" value="RNA_pol_sigma70"/>
</dbReference>
<dbReference type="NCBIfam" id="TIGR02479">
    <property type="entry name" value="FliA_WhiG"/>
    <property type="match status" value="1"/>
</dbReference>
<dbReference type="Pfam" id="PF04542">
    <property type="entry name" value="Sigma70_r2"/>
    <property type="match status" value="1"/>
</dbReference>
<keyword evidence="2" id="KW-0731">Sigma factor</keyword>
<dbReference type="PRINTS" id="PR00046">
    <property type="entry name" value="SIGMA70FCT"/>
</dbReference>